<keyword evidence="5" id="KW-1185">Reference proteome</keyword>
<reference evidence="4 5" key="1">
    <citation type="submission" date="2006-03" db="EMBL/GenBank/DDBJ databases">
        <title>Complete sequence of Methylobacillus flagellatus KT.</title>
        <authorList>
            <consortium name="US DOE Joint Genome Institute"/>
            <person name="Copeland A."/>
            <person name="Lucas S."/>
            <person name="Lapidus A."/>
            <person name="Barry K."/>
            <person name="Detter J.C."/>
            <person name="Glavina del Rio T."/>
            <person name="Hammon N."/>
            <person name="Israni S."/>
            <person name="Dalin E."/>
            <person name="Tice H."/>
            <person name="Pitluck S."/>
            <person name="Brettin T."/>
            <person name="Bruce D."/>
            <person name="Han C."/>
            <person name="Tapia R."/>
            <person name="Saunders E."/>
            <person name="Gilna P."/>
            <person name="Schmutz J."/>
            <person name="Larimer F."/>
            <person name="Land M."/>
            <person name="Kyrpides N."/>
            <person name="Anderson I."/>
            <person name="Richardson P."/>
        </authorList>
    </citation>
    <scope>NUCLEOTIDE SEQUENCE [LARGE SCALE GENOMIC DNA]</scope>
    <source>
        <strain evidence="5">KT / ATCC 51484 / DSM 6875</strain>
    </source>
</reference>
<dbReference type="eggNOG" id="COG1450">
    <property type="taxonomic scope" value="Bacteria"/>
</dbReference>
<dbReference type="Proteomes" id="UP000002440">
    <property type="component" value="Chromosome"/>
</dbReference>
<feature type="domain" description="Type II/III secretion system secretin-like" evidence="3">
    <location>
        <begin position="241"/>
        <end position="391"/>
    </location>
</feature>
<dbReference type="InterPro" id="IPR050810">
    <property type="entry name" value="Bact_Secretion_Sys_Channel"/>
</dbReference>
<evidence type="ECO:0000313" key="5">
    <source>
        <dbReference type="Proteomes" id="UP000002440"/>
    </source>
</evidence>
<name>Q1H1B2_METFK</name>
<proteinExistence type="inferred from homology"/>
<feature type="region of interest" description="Disordered" evidence="2">
    <location>
        <begin position="91"/>
        <end position="122"/>
    </location>
</feature>
<gene>
    <name evidence="4" type="ordered locus">Mfla_1457</name>
</gene>
<dbReference type="GO" id="GO:0009306">
    <property type="term" value="P:protein secretion"/>
    <property type="evidence" value="ECO:0007669"/>
    <property type="project" value="InterPro"/>
</dbReference>
<accession>Q1H1B2</accession>
<dbReference type="PANTHER" id="PTHR30332">
    <property type="entry name" value="PROBABLE GENERAL SECRETION PATHWAY PROTEIN D"/>
    <property type="match status" value="1"/>
</dbReference>
<dbReference type="STRING" id="265072.Mfla_1457"/>
<evidence type="ECO:0000259" key="3">
    <source>
        <dbReference type="Pfam" id="PF00263"/>
    </source>
</evidence>
<dbReference type="PANTHER" id="PTHR30332:SF17">
    <property type="entry name" value="TYPE IV PILIATION SYSTEM PROTEIN DR_0774-RELATED"/>
    <property type="match status" value="1"/>
</dbReference>
<evidence type="ECO:0000256" key="1">
    <source>
        <dbReference type="RuleBase" id="RU004003"/>
    </source>
</evidence>
<organism evidence="4 5">
    <name type="scientific">Methylobacillus flagellatus (strain ATCC 51484 / DSM 6875 / VKM B-1610 / KT)</name>
    <dbReference type="NCBI Taxonomy" id="265072"/>
    <lineage>
        <taxon>Bacteria</taxon>
        <taxon>Pseudomonadati</taxon>
        <taxon>Pseudomonadota</taxon>
        <taxon>Betaproteobacteria</taxon>
        <taxon>Nitrosomonadales</taxon>
        <taxon>Methylophilaceae</taxon>
        <taxon>Methylobacillus</taxon>
    </lineage>
</organism>
<feature type="compositionally biased region" description="Pro residues" evidence="2">
    <location>
        <begin position="94"/>
        <end position="103"/>
    </location>
</feature>
<evidence type="ECO:0000256" key="2">
    <source>
        <dbReference type="SAM" id="MobiDB-lite"/>
    </source>
</evidence>
<comment type="similarity">
    <text evidence="1">Belongs to the bacterial secretin family.</text>
</comment>
<dbReference type="InterPro" id="IPR004846">
    <property type="entry name" value="T2SS/T3SS_dom"/>
</dbReference>
<dbReference type="EMBL" id="CP000284">
    <property type="protein sequence ID" value="ABE49725.1"/>
    <property type="molecule type" value="Genomic_DNA"/>
</dbReference>
<dbReference type="KEGG" id="mfa:Mfla_1457"/>
<dbReference type="Pfam" id="PF00263">
    <property type="entry name" value="Secretin"/>
    <property type="match status" value="1"/>
</dbReference>
<evidence type="ECO:0000313" key="4">
    <source>
        <dbReference type="EMBL" id="ABE49725.1"/>
    </source>
</evidence>
<dbReference type="AlphaFoldDB" id="Q1H1B2"/>
<protein>
    <submittedName>
        <fullName evidence="4">Type II and III secretion system protein</fullName>
    </submittedName>
</protein>
<dbReference type="HOGENOM" id="CLU_035222_0_0_4"/>
<sequence>MPLLARAEVNLEFAAVTIPEFAQTVLKGIIKKNYILSPDVLTDGRTITVSIKAAKEDKLQSLVADVLEQNGILLQERSEYLYLTRNQAHMDMPPSLPGDPPPMAADHEQPAQDHPQAALPSDLPVYSYRPQYRDQKEIGDLLKFAGAEVQAITDDVVFYRADESKQDMLKTILADLDRPANEVVVKAYIYEVTNTVRDLNAISAAVSLLNSRLGITIENGATQSNQLKLSLPNIDVLISAFDSDNRFKQVSAPSLRVKNGKNSRFSVGTETPTIASTTQTNNGNPVQSIIYRPSGVILEITPKILAETIELDITQQISSFQPTTTGVNQSPTLLKREIKTVVNTRDGELILLGGLNESRLSKQRQGLSFLPRLFNANTDSDEKSDILLVMQVQRL</sequence>
<dbReference type="GO" id="GO:0015627">
    <property type="term" value="C:type II protein secretion system complex"/>
    <property type="evidence" value="ECO:0007669"/>
    <property type="project" value="TreeGrafter"/>
</dbReference>